<evidence type="ECO:0000256" key="3">
    <source>
        <dbReference type="ARBA" id="ARBA00022540"/>
    </source>
</evidence>
<evidence type="ECO:0000256" key="6">
    <source>
        <dbReference type="ARBA" id="ARBA00023134"/>
    </source>
</evidence>
<dbReference type="InterPro" id="IPR036925">
    <property type="entry name" value="TIF_IF2_dom3_sf"/>
</dbReference>
<dbReference type="PANTHER" id="PTHR43381:SF4">
    <property type="entry name" value="EUKARYOTIC TRANSLATION INITIATION FACTOR 5B"/>
    <property type="match status" value="1"/>
</dbReference>
<dbReference type="InterPro" id="IPR023115">
    <property type="entry name" value="TIF_IF2_dom3"/>
</dbReference>
<dbReference type="GO" id="GO:0003924">
    <property type="term" value="F:GTPase activity"/>
    <property type="evidence" value="ECO:0007669"/>
    <property type="project" value="InterPro"/>
</dbReference>
<dbReference type="PATRIC" id="fig|1617427.3.peg.1039"/>
<dbReference type="GO" id="GO:0005525">
    <property type="term" value="F:GTP binding"/>
    <property type="evidence" value="ECO:0007669"/>
    <property type="project" value="UniProtKB-KW"/>
</dbReference>
<dbReference type="AlphaFoldDB" id="A0A136KF98"/>
<comment type="function">
    <text evidence="8">One of the essential components for the initiation of protein synthesis. Protects formylmethionyl-tRNA from spontaneous hydrolysis and promotes its binding to the 30S ribosomal subunits. Also involved in the hydrolysis of GTP during the formation of the 70S ribosomal complex.</text>
</comment>
<feature type="domain" description="Tr-type G" evidence="9">
    <location>
        <begin position="14"/>
        <end position="181"/>
    </location>
</feature>
<dbReference type="Gene3D" id="3.40.50.10050">
    <property type="entry name" value="Translation initiation factor IF- 2, domain 3"/>
    <property type="match status" value="1"/>
</dbReference>
<dbReference type="InterPro" id="IPR000178">
    <property type="entry name" value="TF_IF2_bacterial-like"/>
</dbReference>
<dbReference type="Pfam" id="PF14578">
    <property type="entry name" value="GTP_EFTU_D4"/>
    <property type="match status" value="1"/>
</dbReference>
<evidence type="ECO:0000313" key="10">
    <source>
        <dbReference type="EMBL" id="KXK08084.1"/>
    </source>
</evidence>
<dbReference type="SUPFAM" id="SSF50447">
    <property type="entry name" value="Translation proteins"/>
    <property type="match status" value="2"/>
</dbReference>
<evidence type="ECO:0000256" key="5">
    <source>
        <dbReference type="ARBA" id="ARBA00022917"/>
    </source>
</evidence>
<dbReference type="NCBIfam" id="TIGR00231">
    <property type="entry name" value="small_GTP"/>
    <property type="match status" value="1"/>
</dbReference>
<evidence type="ECO:0000256" key="8">
    <source>
        <dbReference type="RuleBase" id="RU000644"/>
    </source>
</evidence>
<evidence type="ECO:0000259" key="9">
    <source>
        <dbReference type="PROSITE" id="PS51722"/>
    </source>
</evidence>
<gene>
    <name evidence="10" type="primary">infB</name>
    <name evidence="10" type="ORF">UZ20_WS6002000994</name>
</gene>
<dbReference type="PROSITE" id="PS51722">
    <property type="entry name" value="G_TR_2"/>
    <property type="match status" value="1"/>
</dbReference>
<dbReference type="Proteomes" id="UP000070449">
    <property type="component" value="Unassembled WGS sequence"/>
</dbReference>
<evidence type="ECO:0000256" key="7">
    <source>
        <dbReference type="NCBIfam" id="TIGR00487"/>
    </source>
</evidence>
<keyword evidence="6" id="KW-0342">GTP-binding</keyword>
<organism evidence="10 11">
    <name type="scientific">candidate division WS6 bacterium OLB21</name>
    <dbReference type="NCBI Taxonomy" id="1617427"/>
    <lineage>
        <taxon>Bacteria</taxon>
        <taxon>Candidatus Dojkabacteria</taxon>
    </lineage>
</organism>
<dbReference type="Gene3D" id="3.40.50.300">
    <property type="entry name" value="P-loop containing nucleotide triphosphate hydrolases"/>
    <property type="match status" value="1"/>
</dbReference>
<dbReference type="Pfam" id="PF22042">
    <property type="entry name" value="EF-G_D2"/>
    <property type="match status" value="1"/>
</dbReference>
<sequence>MADKKKKQNKYDIKRTPIVAVMGHVDHGKTSLLDAIRGTDVTSGEIGGITQNTRAHQIDYQGQKISFIDTPGHEAFSSMRSRGAKVTDIVLLVVAADDGVQPQTKESIAFAKESNVPIIVAINKIDIPGKNLNKLKQELSSAGLEIEEYGGSVIVNEVSAIKKAGINELLESILATAELQEIQKVDAPQGMQGTAFILESVLDKALGPVSLVLVKSGEIKQGSYVIHEQGYSKIRTLMNENGEQLATAEQGDPINIIGIDNVLPTGSYINIVADEKTAKQLSKEIQLGERDLLEAEKESEEPVEENDLAFLADLLADAKTEDEIKFLNVVLKTDSQGTLEAATHELVNLNDEEVQIKVIDSGVGPITERDVQTAKAARAVVLGFQVDVPKKVSDLAQKDRVLVRSYDIIYEMVDEIADAMNSMADPILEKVEVARARVKQVFVLSNKSIVAGCEVVKGTVVKGYRIFIDREGTEMADAKITQLRQNKNEVKEVKKGQDCGILFEPSYADLAAGDEIVCYKIEKI</sequence>
<dbReference type="InterPro" id="IPR000795">
    <property type="entry name" value="T_Tr_GTP-bd_dom"/>
</dbReference>
<dbReference type="Gene3D" id="2.40.30.10">
    <property type="entry name" value="Translation factors"/>
    <property type="match status" value="2"/>
</dbReference>
<dbReference type="EMBL" id="JYPD01000026">
    <property type="protein sequence ID" value="KXK08084.1"/>
    <property type="molecule type" value="Genomic_DNA"/>
</dbReference>
<dbReference type="InterPro" id="IPR029459">
    <property type="entry name" value="EFTU-type"/>
</dbReference>
<dbReference type="InterPro" id="IPR053905">
    <property type="entry name" value="EF-G-like_DII"/>
</dbReference>
<dbReference type="Pfam" id="PF11987">
    <property type="entry name" value="IF-2"/>
    <property type="match status" value="1"/>
</dbReference>
<dbReference type="Pfam" id="PF00009">
    <property type="entry name" value="GTP_EFTU"/>
    <property type="match status" value="1"/>
</dbReference>
<dbReference type="NCBIfam" id="TIGR00487">
    <property type="entry name" value="IF-2"/>
    <property type="match status" value="1"/>
</dbReference>
<evidence type="ECO:0000313" key="11">
    <source>
        <dbReference type="Proteomes" id="UP000070449"/>
    </source>
</evidence>
<name>A0A136KF98_9BACT</name>
<proteinExistence type="inferred from homology"/>
<dbReference type="InterPro" id="IPR009000">
    <property type="entry name" value="Transl_B-barrel_sf"/>
</dbReference>
<dbReference type="SUPFAM" id="SSF52156">
    <property type="entry name" value="Initiation factor IF2/eIF5b, domain 3"/>
    <property type="match status" value="1"/>
</dbReference>
<evidence type="ECO:0000256" key="1">
    <source>
        <dbReference type="ARBA" id="ARBA00007733"/>
    </source>
</evidence>
<dbReference type="STRING" id="1617427.UZ20_WS6002000994"/>
<dbReference type="InterPro" id="IPR005225">
    <property type="entry name" value="Small_GTP-bd"/>
</dbReference>
<evidence type="ECO:0000256" key="2">
    <source>
        <dbReference type="ARBA" id="ARBA00020675"/>
    </source>
</evidence>
<keyword evidence="5 8" id="KW-0648">Protein biosynthesis</keyword>
<dbReference type="GO" id="GO:0005737">
    <property type="term" value="C:cytoplasm"/>
    <property type="evidence" value="ECO:0007669"/>
    <property type="project" value="UniProtKB-UniRule"/>
</dbReference>
<dbReference type="SUPFAM" id="SSF52540">
    <property type="entry name" value="P-loop containing nucleoside triphosphate hydrolases"/>
    <property type="match status" value="1"/>
</dbReference>
<keyword evidence="3 8" id="KW-0396">Initiation factor</keyword>
<evidence type="ECO:0000256" key="4">
    <source>
        <dbReference type="ARBA" id="ARBA00022741"/>
    </source>
</evidence>
<dbReference type="GO" id="GO:0003743">
    <property type="term" value="F:translation initiation factor activity"/>
    <property type="evidence" value="ECO:0007669"/>
    <property type="project" value="UniProtKB-UniRule"/>
</dbReference>
<keyword evidence="4" id="KW-0547">Nucleotide-binding</keyword>
<dbReference type="PANTHER" id="PTHR43381">
    <property type="entry name" value="TRANSLATION INITIATION FACTOR IF-2-RELATED"/>
    <property type="match status" value="1"/>
</dbReference>
<dbReference type="FunFam" id="2.40.30.10:FF:000008">
    <property type="entry name" value="Translation initiation factor IF-2"/>
    <property type="match status" value="1"/>
</dbReference>
<comment type="caution">
    <text evidence="10">The sequence shown here is derived from an EMBL/GenBank/DDBJ whole genome shotgun (WGS) entry which is preliminary data.</text>
</comment>
<dbReference type="InterPro" id="IPR015760">
    <property type="entry name" value="TIF_IF2"/>
</dbReference>
<dbReference type="FunFam" id="3.40.50.10050:FF:000001">
    <property type="entry name" value="Translation initiation factor IF-2"/>
    <property type="match status" value="1"/>
</dbReference>
<dbReference type="CDD" id="cd01887">
    <property type="entry name" value="IF2_eIF5B"/>
    <property type="match status" value="1"/>
</dbReference>
<reference evidence="10 11" key="1">
    <citation type="submission" date="2015-02" db="EMBL/GenBank/DDBJ databases">
        <title>Improved understanding of the partial-nitritation anammox process through 23 genomes representing the majority of the microbial community.</title>
        <authorList>
            <person name="Speth D.R."/>
            <person name="In T Zandt M."/>
            <person name="Guerrero Cruz S."/>
            <person name="Jetten M.S."/>
            <person name="Dutilh B.E."/>
        </authorList>
    </citation>
    <scope>NUCLEOTIDE SEQUENCE [LARGE SCALE GENOMIC DNA]</scope>
    <source>
        <strain evidence="10">OLB21</strain>
    </source>
</reference>
<comment type="similarity">
    <text evidence="1 8">Belongs to the TRAFAC class translation factor GTPase superfamily. Classic translation factor GTPase family. IF-2 subfamily.</text>
</comment>
<protein>
    <recommendedName>
        <fullName evidence="2 7">Translation initiation factor IF-2</fullName>
    </recommendedName>
</protein>
<dbReference type="InterPro" id="IPR027417">
    <property type="entry name" value="P-loop_NTPase"/>
</dbReference>
<dbReference type="FunFam" id="3.40.50.300:FF:000019">
    <property type="entry name" value="Translation initiation factor IF-2"/>
    <property type="match status" value="1"/>
</dbReference>
<accession>A0A136KF98</accession>